<name>A0A6L5XY74_9FIRM</name>
<gene>
    <name evidence="1" type="ORF">FYJ58_06245</name>
</gene>
<dbReference type="RefSeq" id="WP_154518828.1">
    <property type="nucleotide sequence ID" value="NZ_VUMT01000007.1"/>
</dbReference>
<evidence type="ECO:0008006" key="3">
    <source>
        <dbReference type="Google" id="ProtNLM"/>
    </source>
</evidence>
<proteinExistence type="predicted"/>
<dbReference type="AlphaFoldDB" id="A0A6L5XY74"/>
<accession>A0A6L5XY74</accession>
<organism evidence="1 2">
    <name type="scientific">Velocimicrobium porci</name>
    <dbReference type="NCBI Taxonomy" id="2606634"/>
    <lineage>
        <taxon>Bacteria</taxon>
        <taxon>Bacillati</taxon>
        <taxon>Bacillota</taxon>
        <taxon>Clostridia</taxon>
        <taxon>Lachnospirales</taxon>
        <taxon>Lachnospiraceae</taxon>
        <taxon>Velocimicrobium</taxon>
    </lineage>
</organism>
<protein>
    <recommendedName>
        <fullName evidence="3">MerR family transcriptional regulator</fullName>
    </recommendedName>
</protein>
<comment type="caution">
    <text evidence="1">The sequence shown here is derived from an EMBL/GenBank/DDBJ whole genome shotgun (WGS) entry which is preliminary data.</text>
</comment>
<reference evidence="1 2" key="1">
    <citation type="submission" date="2019-08" db="EMBL/GenBank/DDBJ databases">
        <title>In-depth cultivation of the pig gut microbiome towards novel bacterial diversity and tailored functional studies.</title>
        <authorList>
            <person name="Wylensek D."/>
            <person name="Hitch T.C.A."/>
            <person name="Clavel T."/>
        </authorList>
    </citation>
    <scope>NUCLEOTIDE SEQUENCE [LARGE SCALE GENOMIC DNA]</scope>
    <source>
        <strain evidence="1 2">WCA-693-APC-MOT-I</strain>
    </source>
</reference>
<keyword evidence="2" id="KW-1185">Reference proteome</keyword>
<evidence type="ECO:0000313" key="2">
    <source>
        <dbReference type="Proteomes" id="UP000482209"/>
    </source>
</evidence>
<evidence type="ECO:0000313" key="1">
    <source>
        <dbReference type="EMBL" id="MSS63477.1"/>
    </source>
</evidence>
<sequence length="144" mass="16079">MEERYVSTGRPVICQKCGGKYRYKSLGVYECNDCGNIELDDYGKVRTYLDEQGMAPAVVISTATGVPVHVIEEYLKDGKLEIPEGSEIYIKCESCGTEIRYGRYCPACASKLAKELKGTIHLGNIGEVPKERKGKMRFLNDVNK</sequence>
<dbReference type="EMBL" id="VUMT01000007">
    <property type="protein sequence ID" value="MSS63477.1"/>
    <property type="molecule type" value="Genomic_DNA"/>
</dbReference>
<dbReference type="Proteomes" id="UP000482209">
    <property type="component" value="Unassembled WGS sequence"/>
</dbReference>